<gene>
    <name evidence="1" type="ORF">PMZ80_011140</name>
</gene>
<dbReference type="GeneID" id="90004589"/>
<proteinExistence type="predicted"/>
<dbReference type="EMBL" id="JAVHJV010000026">
    <property type="protein sequence ID" value="KAK5936612.1"/>
    <property type="molecule type" value="Genomic_DNA"/>
</dbReference>
<keyword evidence="2" id="KW-1185">Reference proteome</keyword>
<organism evidence="1 2">
    <name type="scientific">Knufia obscura</name>
    <dbReference type="NCBI Taxonomy" id="1635080"/>
    <lineage>
        <taxon>Eukaryota</taxon>
        <taxon>Fungi</taxon>
        <taxon>Dikarya</taxon>
        <taxon>Ascomycota</taxon>
        <taxon>Pezizomycotina</taxon>
        <taxon>Eurotiomycetes</taxon>
        <taxon>Chaetothyriomycetidae</taxon>
        <taxon>Chaetothyriales</taxon>
        <taxon>Trichomeriaceae</taxon>
        <taxon>Knufia</taxon>
    </lineage>
</organism>
<reference evidence="1 2" key="1">
    <citation type="journal article" date="2023" name="Res Sq">
        <title>Genomic and morphological characterization of Knufia obscura isolated from the Mars 2020 spacecraft assembly facility.</title>
        <authorList>
            <person name="Chander A.M."/>
            <person name="Teixeira M.M."/>
            <person name="Singh N.K."/>
            <person name="Williams M.P."/>
            <person name="Parker C.W."/>
            <person name="Leo P."/>
            <person name="Stajich J.E."/>
            <person name="Torok T."/>
            <person name="Tighe S."/>
            <person name="Mason C.E."/>
            <person name="Venkateswaran K."/>
        </authorList>
    </citation>
    <scope>NUCLEOTIDE SEQUENCE [LARGE SCALE GENOMIC DNA]</scope>
    <source>
        <strain evidence="1 2">CCFEE 5817</strain>
    </source>
</reference>
<dbReference type="RefSeq" id="XP_064724702.1">
    <property type="nucleotide sequence ID" value="XM_064879528.1"/>
</dbReference>
<evidence type="ECO:0000313" key="1">
    <source>
        <dbReference type="EMBL" id="KAK5936612.1"/>
    </source>
</evidence>
<sequence>MVKKIRFDDASDNELLEACKKETGASDNNDPIWKITTDPQINSSFPDNTIAVVIDVRQQIGALRIFENETGKFLDGVGTEEKGKLVMILWNKSWNYDTSYLAQGWPPSQIVIFDNTGHATENAEGSVDPYMHYFLNHTHIRYVYGVAVYAISRRLTFAECQNLFLHVAQREDIYDFFWAHQDVVVMQDETLYPSPFEAVVAEKRELVRRFGTRSPNWPIGYFDYDKLAHVNVLAADVIGLWDIRIPYYPSDCDYYGRARRAGLYILDFPAARFFDVAVCLTNPQALFASAGWSTRRRLESTLKSMAVSKAAGDKWWHFWLSDRRNIWQGRNADGSLSPDFGDGWRQQIVAGRKFFKHKWGTSECDVSCRNESTIVSLAATQARKVWDAEAA</sequence>
<name>A0ABR0R7K9_9EURO</name>
<dbReference type="Proteomes" id="UP001334248">
    <property type="component" value="Unassembled WGS sequence"/>
</dbReference>
<evidence type="ECO:0000313" key="2">
    <source>
        <dbReference type="Proteomes" id="UP001334248"/>
    </source>
</evidence>
<protein>
    <submittedName>
        <fullName evidence="1">Uncharacterized protein</fullName>
    </submittedName>
</protein>
<accession>A0ABR0R7K9</accession>
<comment type="caution">
    <text evidence="1">The sequence shown here is derived from an EMBL/GenBank/DDBJ whole genome shotgun (WGS) entry which is preliminary data.</text>
</comment>